<sequence length="126" mass="13995">MTFLSGREQLSGQTSDFIITKNGAAMKFRPVPSKSIGKNEEKANIWTQSQNYPFAQLYYTDLLLAYVRSVLLTNDAKPTGRSAISRHAFIFFLGPPCRTAAATTESSMTGMKEFIQSCLERAASRD</sequence>
<protein>
    <submittedName>
        <fullName evidence="1">Uncharacterized protein</fullName>
    </submittedName>
</protein>
<name>A0A4U5N0F1_STECR</name>
<keyword evidence="2" id="KW-1185">Reference proteome</keyword>
<evidence type="ECO:0000313" key="1">
    <source>
        <dbReference type="EMBL" id="TKR75761.1"/>
    </source>
</evidence>
<comment type="caution">
    <text evidence="1">The sequence shown here is derived from an EMBL/GenBank/DDBJ whole genome shotgun (WGS) entry which is preliminary data.</text>
</comment>
<dbReference type="AlphaFoldDB" id="A0A4U5N0F1"/>
<reference evidence="1 2" key="1">
    <citation type="journal article" date="2015" name="Genome Biol.">
        <title>Comparative genomics of Steinernema reveals deeply conserved gene regulatory networks.</title>
        <authorList>
            <person name="Dillman A.R."/>
            <person name="Macchietto M."/>
            <person name="Porter C.F."/>
            <person name="Rogers A."/>
            <person name="Williams B."/>
            <person name="Antoshechkin I."/>
            <person name="Lee M.M."/>
            <person name="Goodwin Z."/>
            <person name="Lu X."/>
            <person name="Lewis E.E."/>
            <person name="Goodrich-Blair H."/>
            <person name="Stock S.P."/>
            <person name="Adams B.J."/>
            <person name="Sternberg P.W."/>
            <person name="Mortazavi A."/>
        </authorList>
    </citation>
    <scope>NUCLEOTIDE SEQUENCE [LARGE SCALE GENOMIC DNA]</scope>
    <source>
        <strain evidence="1 2">ALL</strain>
    </source>
</reference>
<reference evidence="1 2" key="2">
    <citation type="journal article" date="2019" name="G3 (Bethesda)">
        <title>Hybrid Assembly of the Genome of the Entomopathogenic Nematode Steinernema carpocapsae Identifies the X-Chromosome.</title>
        <authorList>
            <person name="Serra L."/>
            <person name="Macchietto M."/>
            <person name="Macias-Munoz A."/>
            <person name="McGill C.J."/>
            <person name="Rodriguez I.M."/>
            <person name="Rodriguez B."/>
            <person name="Murad R."/>
            <person name="Mortazavi A."/>
        </authorList>
    </citation>
    <scope>NUCLEOTIDE SEQUENCE [LARGE SCALE GENOMIC DNA]</scope>
    <source>
        <strain evidence="1 2">ALL</strain>
    </source>
</reference>
<gene>
    <name evidence="1" type="ORF">L596_017004</name>
</gene>
<accession>A0A4U5N0F1</accession>
<dbReference type="EMBL" id="AZBU02000005">
    <property type="protein sequence ID" value="TKR75761.1"/>
    <property type="molecule type" value="Genomic_DNA"/>
</dbReference>
<dbReference type="Proteomes" id="UP000298663">
    <property type="component" value="Unassembled WGS sequence"/>
</dbReference>
<proteinExistence type="predicted"/>
<evidence type="ECO:0000313" key="2">
    <source>
        <dbReference type="Proteomes" id="UP000298663"/>
    </source>
</evidence>
<organism evidence="1 2">
    <name type="scientific">Steinernema carpocapsae</name>
    <name type="common">Entomopathogenic nematode</name>
    <dbReference type="NCBI Taxonomy" id="34508"/>
    <lineage>
        <taxon>Eukaryota</taxon>
        <taxon>Metazoa</taxon>
        <taxon>Ecdysozoa</taxon>
        <taxon>Nematoda</taxon>
        <taxon>Chromadorea</taxon>
        <taxon>Rhabditida</taxon>
        <taxon>Tylenchina</taxon>
        <taxon>Panagrolaimomorpha</taxon>
        <taxon>Strongyloidoidea</taxon>
        <taxon>Steinernematidae</taxon>
        <taxon>Steinernema</taxon>
    </lineage>
</organism>